<sequence>MPKQQIKWLGWLGAMFLLLVVTGCGGSDKKEGTIELQATQDGFQAKLKIKPGIAGVNTYTVTITNDKSQTTAGQGAVLHFEMPNMDTHGKSEKELKKQKEANWQESGPHIMMPGEWQSMLEWKDDQGQVHTFLYNYEIKE</sequence>
<reference evidence="2 3" key="1">
    <citation type="journal article" date="2011" name="J. Bacteriol.">
        <title>Genome sequence of Brevibacillus laterosporus LMG 15441, a pathogen of invertebrates.</title>
        <authorList>
            <person name="Djukic M."/>
            <person name="Poehlein A."/>
            <person name="Thurmer A."/>
            <person name="Daniel R."/>
        </authorList>
    </citation>
    <scope>NUCLEOTIDE SEQUENCE [LARGE SCALE GENOMIC DNA]</scope>
    <source>
        <strain evidence="2 3">LMG 15441</strain>
    </source>
</reference>
<dbReference type="EMBL" id="CP007806">
    <property type="protein sequence ID" value="AIG24776.1"/>
    <property type="molecule type" value="Genomic_DNA"/>
</dbReference>
<evidence type="ECO:0000256" key="1">
    <source>
        <dbReference type="SAM" id="MobiDB-lite"/>
    </source>
</evidence>
<dbReference type="HOGENOM" id="CLU_1831311_0_0_9"/>
<dbReference type="Proteomes" id="UP000005850">
    <property type="component" value="Chromosome"/>
</dbReference>
<dbReference type="RefSeq" id="WP_003333569.1">
    <property type="nucleotide sequence ID" value="NZ_CP007806.1"/>
</dbReference>
<proteinExistence type="predicted"/>
<keyword evidence="3" id="KW-1185">Reference proteome</keyword>
<dbReference type="STRING" id="1042163.BRLA_c003950"/>
<dbReference type="AlphaFoldDB" id="A0A075R019"/>
<organism evidence="2 3">
    <name type="scientific">Brevibacillus laterosporus LMG 15441</name>
    <dbReference type="NCBI Taxonomy" id="1042163"/>
    <lineage>
        <taxon>Bacteria</taxon>
        <taxon>Bacillati</taxon>
        <taxon>Bacillota</taxon>
        <taxon>Bacilli</taxon>
        <taxon>Bacillales</taxon>
        <taxon>Paenibacillaceae</taxon>
        <taxon>Brevibacillus</taxon>
    </lineage>
</organism>
<feature type="compositionally biased region" description="Basic and acidic residues" evidence="1">
    <location>
        <begin position="87"/>
        <end position="102"/>
    </location>
</feature>
<evidence type="ECO:0000313" key="3">
    <source>
        <dbReference type="Proteomes" id="UP000005850"/>
    </source>
</evidence>
<gene>
    <name evidence="2" type="ORF">BRLA_c003950</name>
</gene>
<name>A0A075R019_BRELA</name>
<evidence type="ECO:0000313" key="2">
    <source>
        <dbReference type="EMBL" id="AIG24776.1"/>
    </source>
</evidence>
<dbReference type="PROSITE" id="PS51257">
    <property type="entry name" value="PROKAR_LIPOPROTEIN"/>
    <property type="match status" value="1"/>
</dbReference>
<accession>A0A075R019</accession>
<protein>
    <submittedName>
        <fullName evidence="2">Putative copper export protein</fullName>
    </submittedName>
</protein>
<feature type="region of interest" description="Disordered" evidence="1">
    <location>
        <begin position="87"/>
        <end position="109"/>
    </location>
</feature>
<dbReference type="KEGG" id="blr:BRLA_c003950"/>